<dbReference type="GO" id="GO:0022857">
    <property type="term" value="F:transmembrane transporter activity"/>
    <property type="evidence" value="ECO:0007669"/>
    <property type="project" value="InterPro"/>
</dbReference>
<feature type="transmembrane region" description="Helical" evidence="7">
    <location>
        <begin position="211"/>
        <end position="232"/>
    </location>
</feature>
<feature type="transmembrane region" description="Helical" evidence="7">
    <location>
        <begin position="132"/>
        <end position="155"/>
    </location>
</feature>
<sequence length="402" mass="44318">MTFKVKRAILILVCSEFLVCLGIGLVIPVMPFLKNEFHFSATDMGIMTSLFALAQFITSPIVGRLSDRLGRKPILIFGLLLYMFSEFLFAWGNSLTAFNISRIIGGLSAAMSIPPTMAMAADITTERQRAKVIGWISAAFSGALILGPGLGGILANIDYKAPFWIAGVLGFLSALAVIIFLPNDRELTHNLQKNTSLRKSPKQKNSKKTVLFSRAIMTLLILILVSSFGLQGFESIYSIYVNEVFNFSINNLALVLTLNGVISLILQVVFFERLVNWLQENILIRYCFLFSFLGTVWIILAHSKIEAIIATLIIFSAFDLLRPAITTFLTKVSPHNQGLINGLNMSLTSIGNVVGPIVSGTLLDLNHHYPYIVVATFLIVSLLLSFMLKKREQSSSPKSTLS</sequence>
<dbReference type="InterPro" id="IPR011701">
    <property type="entry name" value="MFS"/>
</dbReference>
<feature type="transmembrane region" description="Helical" evidence="7">
    <location>
        <begin position="103"/>
        <end position="120"/>
    </location>
</feature>
<dbReference type="PANTHER" id="PTHR23504">
    <property type="entry name" value="MAJOR FACILITATOR SUPERFAMILY DOMAIN-CONTAINING PROTEIN 10"/>
    <property type="match status" value="1"/>
</dbReference>
<comment type="subcellular location">
    <subcellularLocation>
        <location evidence="1">Cell membrane</location>
        <topology evidence="1">Multi-pass membrane protein</topology>
    </subcellularLocation>
</comment>
<dbReference type="OrthoDB" id="9793283at2"/>
<dbReference type="STRING" id="1423731.FC81_GL001584"/>
<keyword evidence="3" id="KW-0813">Transport</keyword>
<feature type="transmembrane region" description="Helical" evidence="7">
    <location>
        <begin position="74"/>
        <end position="91"/>
    </location>
</feature>
<dbReference type="Proteomes" id="UP000051621">
    <property type="component" value="Unassembled WGS sequence"/>
</dbReference>
<dbReference type="PRINTS" id="PR01035">
    <property type="entry name" value="TCRTETA"/>
</dbReference>
<dbReference type="Pfam" id="PF07690">
    <property type="entry name" value="MFS_1"/>
    <property type="match status" value="1"/>
</dbReference>
<keyword evidence="4 7" id="KW-0812">Transmembrane</keyword>
<dbReference type="InterPro" id="IPR036259">
    <property type="entry name" value="MFS_trans_sf"/>
</dbReference>
<evidence type="ECO:0000256" key="2">
    <source>
        <dbReference type="ARBA" id="ARBA00007520"/>
    </source>
</evidence>
<dbReference type="Gene3D" id="1.20.1250.20">
    <property type="entry name" value="MFS general substrate transporter like domains"/>
    <property type="match status" value="1"/>
</dbReference>
<feature type="transmembrane region" description="Helical" evidence="7">
    <location>
        <begin position="342"/>
        <end position="363"/>
    </location>
</feature>
<evidence type="ECO:0000256" key="3">
    <source>
        <dbReference type="ARBA" id="ARBA00022448"/>
    </source>
</evidence>
<feature type="transmembrane region" description="Helical" evidence="7">
    <location>
        <begin position="369"/>
        <end position="388"/>
    </location>
</feature>
<dbReference type="PATRIC" id="fig|1423731.3.peg.1626"/>
<evidence type="ECO:0000256" key="6">
    <source>
        <dbReference type="ARBA" id="ARBA00023136"/>
    </source>
</evidence>
<dbReference type="SUPFAM" id="SSF103473">
    <property type="entry name" value="MFS general substrate transporter"/>
    <property type="match status" value="1"/>
</dbReference>
<dbReference type="InterPro" id="IPR001958">
    <property type="entry name" value="Tet-R_TetA/multi-R_MdtG-like"/>
</dbReference>
<comment type="similarity">
    <text evidence="2">Belongs to the major facilitator superfamily. TCR/Tet family.</text>
</comment>
<dbReference type="RefSeq" id="WP_057745093.1">
    <property type="nucleotide sequence ID" value="NZ_AZEF01000028.1"/>
</dbReference>
<feature type="domain" description="Major facilitator superfamily (MFS) profile" evidence="8">
    <location>
        <begin position="8"/>
        <end position="393"/>
    </location>
</feature>
<feature type="transmembrane region" description="Helical" evidence="7">
    <location>
        <begin position="161"/>
        <end position="181"/>
    </location>
</feature>
<evidence type="ECO:0000259" key="8">
    <source>
        <dbReference type="PROSITE" id="PS50850"/>
    </source>
</evidence>
<feature type="transmembrane region" description="Helical" evidence="7">
    <location>
        <begin position="307"/>
        <end position="330"/>
    </location>
</feature>
<reference evidence="9 10" key="1">
    <citation type="journal article" date="2015" name="Genome Announc.">
        <title>Expanding the biotechnology potential of lactobacilli through comparative genomics of 213 strains and associated genera.</title>
        <authorList>
            <person name="Sun Z."/>
            <person name="Harris H.M."/>
            <person name="McCann A."/>
            <person name="Guo C."/>
            <person name="Argimon S."/>
            <person name="Zhang W."/>
            <person name="Yang X."/>
            <person name="Jeffery I.B."/>
            <person name="Cooney J.C."/>
            <person name="Kagawa T.F."/>
            <person name="Liu W."/>
            <person name="Song Y."/>
            <person name="Salvetti E."/>
            <person name="Wrobel A."/>
            <person name="Rasinkangas P."/>
            <person name="Parkhill J."/>
            <person name="Rea M.C."/>
            <person name="O'Sullivan O."/>
            <person name="Ritari J."/>
            <person name="Douillard F.P."/>
            <person name="Paul Ross R."/>
            <person name="Yang R."/>
            <person name="Briner A.E."/>
            <person name="Felis G.E."/>
            <person name="de Vos W.M."/>
            <person name="Barrangou R."/>
            <person name="Klaenhammer T.R."/>
            <person name="Caufield P.W."/>
            <person name="Cui Y."/>
            <person name="Zhang H."/>
            <person name="O'Toole P.W."/>
        </authorList>
    </citation>
    <scope>NUCLEOTIDE SEQUENCE [LARGE SCALE GENOMIC DNA]</scope>
    <source>
        <strain evidence="9 10">DSM 19910</strain>
    </source>
</reference>
<evidence type="ECO:0000256" key="5">
    <source>
        <dbReference type="ARBA" id="ARBA00022989"/>
    </source>
</evidence>
<dbReference type="PROSITE" id="PS50850">
    <property type="entry name" value="MFS"/>
    <property type="match status" value="1"/>
</dbReference>
<name>A0A0R1LZL3_9LACO</name>
<feature type="transmembrane region" description="Helical" evidence="7">
    <location>
        <begin position="44"/>
        <end position="62"/>
    </location>
</feature>
<keyword evidence="5 7" id="KW-1133">Transmembrane helix</keyword>
<dbReference type="InterPro" id="IPR020846">
    <property type="entry name" value="MFS_dom"/>
</dbReference>
<gene>
    <name evidence="9" type="ORF">FC81_GL001584</name>
</gene>
<evidence type="ECO:0000256" key="4">
    <source>
        <dbReference type="ARBA" id="ARBA00022692"/>
    </source>
</evidence>
<proteinExistence type="inferred from homology"/>
<evidence type="ECO:0000256" key="7">
    <source>
        <dbReference type="SAM" id="Phobius"/>
    </source>
</evidence>
<keyword evidence="10" id="KW-1185">Reference proteome</keyword>
<dbReference type="InterPro" id="IPR005829">
    <property type="entry name" value="Sugar_transporter_CS"/>
</dbReference>
<dbReference type="GO" id="GO:0005886">
    <property type="term" value="C:plasma membrane"/>
    <property type="evidence" value="ECO:0007669"/>
    <property type="project" value="UniProtKB-SubCell"/>
</dbReference>
<dbReference type="PANTHER" id="PTHR23504:SF115">
    <property type="entry name" value="MULTIDRUG RESISTANCE PROTEIN 2"/>
    <property type="match status" value="1"/>
</dbReference>
<dbReference type="PROSITE" id="PS00216">
    <property type="entry name" value="SUGAR_TRANSPORT_1"/>
    <property type="match status" value="1"/>
</dbReference>
<protein>
    <submittedName>
        <fullName evidence="9">Major facilitator superfamily permease</fullName>
    </submittedName>
</protein>
<feature type="transmembrane region" description="Helical" evidence="7">
    <location>
        <begin position="9"/>
        <end position="32"/>
    </location>
</feature>
<feature type="transmembrane region" description="Helical" evidence="7">
    <location>
        <begin position="252"/>
        <end position="271"/>
    </location>
</feature>
<evidence type="ECO:0000256" key="1">
    <source>
        <dbReference type="ARBA" id="ARBA00004651"/>
    </source>
</evidence>
<organism evidence="9 10">
    <name type="scientific">Liquorilactobacillus capillatus DSM 19910</name>
    <dbReference type="NCBI Taxonomy" id="1423731"/>
    <lineage>
        <taxon>Bacteria</taxon>
        <taxon>Bacillati</taxon>
        <taxon>Bacillota</taxon>
        <taxon>Bacilli</taxon>
        <taxon>Lactobacillales</taxon>
        <taxon>Lactobacillaceae</taxon>
        <taxon>Liquorilactobacillus</taxon>
    </lineage>
</organism>
<feature type="transmembrane region" description="Helical" evidence="7">
    <location>
        <begin position="283"/>
        <end position="301"/>
    </location>
</feature>
<evidence type="ECO:0000313" key="10">
    <source>
        <dbReference type="Proteomes" id="UP000051621"/>
    </source>
</evidence>
<dbReference type="CDD" id="cd17325">
    <property type="entry name" value="MFS_MdtG_SLC18_like"/>
    <property type="match status" value="1"/>
</dbReference>
<keyword evidence="6 7" id="KW-0472">Membrane</keyword>
<evidence type="ECO:0000313" key="9">
    <source>
        <dbReference type="EMBL" id="KRL01063.1"/>
    </source>
</evidence>
<accession>A0A0R1LZL3</accession>
<comment type="caution">
    <text evidence="9">The sequence shown here is derived from an EMBL/GenBank/DDBJ whole genome shotgun (WGS) entry which is preliminary data.</text>
</comment>
<dbReference type="AlphaFoldDB" id="A0A0R1LZL3"/>
<dbReference type="EMBL" id="AZEF01000028">
    <property type="protein sequence ID" value="KRL01063.1"/>
    <property type="molecule type" value="Genomic_DNA"/>
</dbReference>